<evidence type="ECO:0000256" key="5">
    <source>
        <dbReference type="ARBA" id="ARBA00022729"/>
    </source>
</evidence>
<dbReference type="SMART" id="SM00183">
    <property type="entry name" value="NAT_PEP"/>
    <property type="match status" value="2"/>
</dbReference>
<keyword evidence="9" id="KW-0175">Coiled coil</keyword>
<dbReference type="Pfam" id="PF00212">
    <property type="entry name" value="ANP"/>
    <property type="match status" value="2"/>
</dbReference>
<protein>
    <submittedName>
        <fullName evidence="10">Uncharacterized protein</fullName>
    </submittedName>
</protein>
<dbReference type="GO" id="GO:0007218">
    <property type="term" value="P:neuropeptide signaling pathway"/>
    <property type="evidence" value="ECO:0007669"/>
    <property type="project" value="TreeGrafter"/>
</dbReference>
<dbReference type="GO" id="GO:0005179">
    <property type="term" value="F:hormone activity"/>
    <property type="evidence" value="ECO:0007669"/>
    <property type="project" value="UniProtKB-KW"/>
</dbReference>
<dbReference type="GO" id="GO:0097746">
    <property type="term" value="P:blood vessel diameter maintenance"/>
    <property type="evidence" value="ECO:0007669"/>
    <property type="project" value="UniProtKB-KW"/>
</dbReference>
<evidence type="ECO:0000256" key="2">
    <source>
        <dbReference type="ARBA" id="ARBA00009041"/>
    </source>
</evidence>
<dbReference type="GO" id="GO:0051427">
    <property type="term" value="F:hormone receptor binding"/>
    <property type="evidence" value="ECO:0007669"/>
    <property type="project" value="TreeGrafter"/>
</dbReference>
<dbReference type="PANTHER" id="PTHR14066:SF10">
    <property type="entry name" value="NATRIURETIC PEPTIDES B"/>
    <property type="match status" value="1"/>
</dbReference>
<dbReference type="GO" id="GO:0003085">
    <property type="term" value="P:negative regulation of systemic arterial blood pressure"/>
    <property type="evidence" value="ECO:0007669"/>
    <property type="project" value="TreeGrafter"/>
</dbReference>
<dbReference type="Proteomes" id="UP001356427">
    <property type="component" value="Unassembled WGS sequence"/>
</dbReference>
<evidence type="ECO:0000256" key="8">
    <source>
        <dbReference type="RuleBase" id="RU003686"/>
    </source>
</evidence>
<dbReference type="GO" id="GO:0005737">
    <property type="term" value="C:cytoplasm"/>
    <property type="evidence" value="ECO:0007669"/>
    <property type="project" value="TreeGrafter"/>
</dbReference>
<keyword evidence="6 8" id="KW-0838">Vasoactive</keyword>
<comment type="similarity">
    <text evidence="2 8">Belongs to the natriuretic peptide family.</text>
</comment>
<dbReference type="GO" id="GO:0007168">
    <property type="term" value="P:receptor guanylyl cyclase signaling pathway"/>
    <property type="evidence" value="ECO:0007669"/>
    <property type="project" value="TreeGrafter"/>
</dbReference>
<evidence type="ECO:0000256" key="4">
    <source>
        <dbReference type="ARBA" id="ARBA00022702"/>
    </source>
</evidence>
<keyword evidence="11" id="KW-1185">Reference proteome</keyword>
<evidence type="ECO:0000256" key="9">
    <source>
        <dbReference type="SAM" id="Coils"/>
    </source>
</evidence>
<dbReference type="AlphaFoldDB" id="A0AAN8L798"/>
<dbReference type="PRINTS" id="PR00711">
    <property type="entry name" value="ANATPEPTIDE"/>
</dbReference>
<organism evidence="10 11">
    <name type="scientific">Coregonus suidteri</name>
    <dbReference type="NCBI Taxonomy" id="861788"/>
    <lineage>
        <taxon>Eukaryota</taxon>
        <taxon>Metazoa</taxon>
        <taxon>Chordata</taxon>
        <taxon>Craniata</taxon>
        <taxon>Vertebrata</taxon>
        <taxon>Euteleostomi</taxon>
        <taxon>Actinopterygii</taxon>
        <taxon>Neopterygii</taxon>
        <taxon>Teleostei</taxon>
        <taxon>Protacanthopterygii</taxon>
        <taxon>Salmoniformes</taxon>
        <taxon>Salmonidae</taxon>
        <taxon>Coregoninae</taxon>
        <taxon>Coregonus</taxon>
    </lineage>
</organism>
<keyword evidence="7" id="KW-1015">Disulfide bond</keyword>
<dbReference type="GO" id="GO:0006182">
    <property type="term" value="P:cGMP biosynthetic process"/>
    <property type="evidence" value="ECO:0007669"/>
    <property type="project" value="TreeGrafter"/>
</dbReference>
<dbReference type="GO" id="GO:0019934">
    <property type="term" value="P:cGMP-mediated signaling"/>
    <property type="evidence" value="ECO:0007669"/>
    <property type="project" value="TreeGrafter"/>
</dbReference>
<gene>
    <name evidence="10" type="ORF">J4Q44_G00256030</name>
</gene>
<dbReference type="PANTHER" id="PTHR14066">
    <property type="entry name" value="ATRIAL NATRIURETIC FACTOR PRECURSOR"/>
    <property type="match status" value="1"/>
</dbReference>
<dbReference type="GO" id="GO:0005615">
    <property type="term" value="C:extracellular space"/>
    <property type="evidence" value="ECO:0007669"/>
    <property type="project" value="TreeGrafter"/>
</dbReference>
<evidence type="ECO:0000256" key="1">
    <source>
        <dbReference type="ARBA" id="ARBA00004613"/>
    </source>
</evidence>
<dbReference type="InterPro" id="IPR000663">
    <property type="entry name" value="Natr_peptide"/>
</dbReference>
<dbReference type="EMBL" id="JAGTTL010000024">
    <property type="protein sequence ID" value="KAK6303149.1"/>
    <property type="molecule type" value="Genomic_DNA"/>
</dbReference>
<dbReference type="InterPro" id="IPR030480">
    <property type="entry name" value="Natr_peptide_CS"/>
</dbReference>
<comment type="caution">
    <text evidence="10">The sequence shown here is derived from an EMBL/GenBank/DDBJ whole genome shotgun (WGS) entry which is preliminary data.</text>
</comment>
<dbReference type="InterPro" id="IPR002407">
    <property type="entry name" value="Natriuretic_peptide_atrial"/>
</dbReference>
<dbReference type="Gene3D" id="1.10.10.10">
    <property type="entry name" value="Winged helix-like DNA-binding domain superfamily/Winged helix DNA-binding domain"/>
    <property type="match status" value="1"/>
</dbReference>
<comment type="subcellular location">
    <subcellularLocation>
        <location evidence="1 8">Secreted</location>
    </subcellularLocation>
</comment>
<keyword evidence="5" id="KW-0732">Signal</keyword>
<keyword evidence="4" id="KW-0372">Hormone</keyword>
<evidence type="ECO:0000313" key="11">
    <source>
        <dbReference type="Proteomes" id="UP001356427"/>
    </source>
</evidence>
<reference evidence="10 11" key="1">
    <citation type="submission" date="2021-04" db="EMBL/GenBank/DDBJ databases">
        <authorList>
            <person name="De Guttry C."/>
            <person name="Zahm M."/>
            <person name="Klopp C."/>
            <person name="Cabau C."/>
            <person name="Louis A."/>
            <person name="Berthelot C."/>
            <person name="Parey E."/>
            <person name="Roest Crollius H."/>
            <person name="Montfort J."/>
            <person name="Robinson-Rechavi M."/>
            <person name="Bucao C."/>
            <person name="Bouchez O."/>
            <person name="Gislard M."/>
            <person name="Lluch J."/>
            <person name="Milhes M."/>
            <person name="Lampietro C."/>
            <person name="Lopez Roques C."/>
            <person name="Donnadieu C."/>
            <person name="Braasch I."/>
            <person name="Desvignes T."/>
            <person name="Postlethwait J."/>
            <person name="Bobe J."/>
            <person name="Wedekind C."/>
            <person name="Guiguen Y."/>
        </authorList>
    </citation>
    <scope>NUCLEOTIDE SEQUENCE [LARGE SCALE GENOMIC DNA]</scope>
    <source>
        <strain evidence="10">Cs_M1</strain>
        <tissue evidence="10">Blood</tissue>
    </source>
</reference>
<evidence type="ECO:0000256" key="6">
    <source>
        <dbReference type="ARBA" id="ARBA00022858"/>
    </source>
</evidence>
<evidence type="ECO:0000256" key="7">
    <source>
        <dbReference type="ARBA" id="ARBA00023157"/>
    </source>
</evidence>
<dbReference type="InterPro" id="IPR050787">
    <property type="entry name" value="Natriuretic_peptide"/>
</dbReference>
<sequence length="253" mass="28332">MAKTKELSKEIVDLHKAGMGYKTIAKQFGSKPVSNLQSLKQLLEEESNVPYYVSEEREVGGRELNKEKAAFTAGVMGPLNSEDARNSALAGKEDAIARLLNYIMKTSKQPWSRFKKGGLRSCFGVRLERIGRNVQELENLKNLIQRLEDKLTVNEENYAYPSESEEVDTAEMEDIENSPAVIRGQEERMIMNAPNRIAPESPVVSRLKDLIGLTRTAKSFNSCFGNRIERIGSWSGLGCNNVKTGNKKRIFGN</sequence>
<dbReference type="PROSITE" id="PS00263">
    <property type="entry name" value="NATRIURETIC_PEPTIDE"/>
    <property type="match status" value="1"/>
</dbReference>
<name>A0AAN8L798_9TELE</name>
<keyword evidence="3" id="KW-0964">Secreted</keyword>
<accession>A0AAN8L798</accession>
<evidence type="ECO:0000313" key="10">
    <source>
        <dbReference type="EMBL" id="KAK6303149.1"/>
    </source>
</evidence>
<evidence type="ECO:0000256" key="3">
    <source>
        <dbReference type="ARBA" id="ARBA00022525"/>
    </source>
</evidence>
<proteinExistence type="inferred from homology"/>
<dbReference type="InterPro" id="IPR036388">
    <property type="entry name" value="WH-like_DNA-bd_sf"/>
</dbReference>
<feature type="coiled-coil region" evidence="9">
    <location>
        <begin position="127"/>
        <end position="157"/>
    </location>
</feature>